<dbReference type="STRING" id="572036.SAMN05661099_2540"/>
<evidence type="ECO:0000313" key="2">
    <source>
        <dbReference type="EMBL" id="SKB74255.1"/>
    </source>
</evidence>
<evidence type="ECO:0000256" key="1">
    <source>
        <dbReference type="SAM" id="SignalP"/>
    </source>
</evidence>
<evidence type="ECO:0000313" key="3">
    <source>
        <dbReference type="Proteomes" id="UP000189981"/>
    </source>
</evidence>
<dbReference type="InterPro" id="IPR019619">
    <property type="entry name" value="DUF2490"/>
</dbReference>
<sequence>MKKLLALFLFTLASITAFAQNTRIKDKNSIGWYALNAGLKLDDKWSLAGEFQWRRTNIISDPQQNVFKLAVNRLVFPGVNVRAGYALAESYNYGDIPLNNLGKQFTEHRAYEMIGLNNKFGIVESNHRFMLEQRWVGRYSDASLEKEDEYVYTNRFRYMYRAQIPLKGREITDKTPYAAIYDEVFIGFGKNVNENVFDQNRLGILLGYRFSPKVRIEGGYLSQIAQLGREVTGRNVFQHNSGIILSTNLSF</sequence>
<proteinExistence type="predicted"/>
<keyword evidence="3" id="KW-1185">Reference proteome</keyword>
<dbReference type="RefSeq" id="WP_079703037.1">
    <property type="nucleotide sequence ID" value="NZ_FUYR01000002.1"/>
</dbReference>
<dbReference type="EMBL" id="FUYR01000002">
    <property type="protein sequence ID" value="SKB74255.1"/>
    <property type="molecule type" value="Genomic_DNA"/>
</dbReference>
<reference evidence="3" key="1">
    <citation type="submission" date="2017-02" db="EMBL/GenBank/DDBJ databases">
        <authorList>
            <person name="Varghese N."/>
            <person name="Submissions S."/>
        </authorList>
    </citation>
    <scope>NUCLEOTIDE SEQUENCE [LARGE SCALE GENOMIC DNA]</scope>
    <source>
        <strain evidence="3">DSM 22385</strain>
    </source>
</reference>
<keyword evidence="1" id="KW-0732">Signal</keyword>
<dbReference type="OrthoDB" id="1118734at2"/>
<organism evidence="2 3">
    <name type="scientific">Daejeonella lutea</name>
    <dbReference type="NCBI Taxonomy" id="572036"/>
    <lineage>
        <taxon>Bacteria</taxon>
        <taxon>Pseudomonadati</taxon>
        <taxon>Bacteroidota</taxon>
        <taxon>Sphingobacteriia</taxon>
        <taxon>Sphingobacteriales</taxon>
        <taxon>Sphingobacteriaceae</taxon>
        <taxon>Daejeonella</taxon>
    </lineage>
</organism>
<feature type="chain" id="PRO_5012007216" description="DUF2490 domain-containing protein" evidence="1">
    <location>
        <begin position="20"/>
        <end position="251"/>
    </location>
</feature>
<gene>
    <name evidence="2" type="ORF">SAMN05661099_2540</name>
</gene>
<evidence type="ECO:0008006" key="4">
    <source>
        <dbReference type="Google" id="ProtNLM"/>
    </source>
</evidence>
<accession>A0A1T5DRI1</accession>
<feature type="signal peptide" evidence="1">
    <location>
        <begin position="1"/>
        <end position="19"/>
    </location>
</feature>
<name>A0A1T5DRI1_9SPHI</name>
<protein>
    <recommendedName>
        <fullName evidence="4">DUF2490 domain-containing protein</fullName>
    </recommendedName>
</protein>
<dbReference type="Pfam" id="PF10677">
    <property type="entry name" value="DUF2490"/>
    <property type="match status" value="1"/>
</dbReference>
<dbReference type="AlphaFoldDB" id="A0A1T5DRI1"/>
<dbReference type="Proteomes" id="UP000189981">
    <property type="component" value="Unassembled WGS sequence"/>
</dbReference>